<dbReference type="EMBL" id="MHCC01000018">
    <property type="protein sequence ID" value="OGY13221.1"/>
    <property type="molecule type" value="Genomic_DNA"/>
</dbReference>
<accession>A0A1G1VD03</accession>
<evidence type="ECO:0000256" key="1">
    <source>
        <dbReference type="ARBA" id="ARBA00004496"/>
    </source>
</evidence>
<dbReference type="Pfam" id="PF07733">
    <property type="entry name" value="DNA_pol3_alpha"/>
    <property type="match status" value="1"/>
</dbReference>
<protein>
    <recommendedName>
        <fullName evidence="3">DNA polymerase III subunit alpha</fullName>
        <ecNumber evidence="2">2.7.7.7</ecNumber>
    </recommendedName>
</protein>
<comment type="catalytic activity">
    <reaction evidence="8">
        <text>DNA(n) + a 2'-deoxyribonucleoside 5'-triphosphate = DNA(n+1) + diphosphate</text>
        <dbReference type="Rhea" id="RHEA:22508"/>
        <dbReference type="Rhea" id="RHEA-COMP:17339"/>
        <dbReference type="Rhea" id="RHEA-COMP:17340"/>
        <dbReference type="ChEBI" id="CHEBI:33019"/>
        <dbReference type="ChEBI" id="CHEBI:61560"/>
        <dbReference type="ChEBI" id="CHEBI:173112"/>
        <dbReference type="EC" id="2.7.7.7"/>
    </reaction>
</comment>
<evidence type="ECO:0000256" key="6">
    <source>
        <dbReference type="ARBA" id="ARBA00022705"/>
    </source>
</evidence>
<dbReference type="NCBIfam" id="TIGR00594">
    <property type="entry name" value="polc"/>
    <property type="match status" value="1"/>
</dbReference>
<dbReference type="GO" id="GO:0006260">
    <property type="term" value="P:DNA replication"/>
    <property type="evidence" value="ECO:0007669"/>
    <property type="project" value="UniProtKB-KW"/>
</dbReference>
<keyword evidence="4" id="KW-0808">Transferase</keyword>
<dbReference type="EC" id="2.7.7.7" evidence="2"/>
<comment type="caution">
    <text evidence="10">The sequence shown here is derived from an EMBL/GenBank/DDBJ whole genome shotgun (WGS) entry which is preliminary data.</text>
</comment>
<dbReference type="InterPro" id="IPR012340">
    <property type="entry name" value="NA-bd_OB-fold"/>
</dbReference>
<dbReference type="Pfam" id="PF17657">
    <property type="entry name" value="DNA_pol3_finger"/>
    <property type="match status" value="1"/>
</dbReference>
<evidence type="ECO:0000256" key="4">
    <source>
        <dbReference type="ARBA" id="ARBA00022679"/>
    </source>
</evidence>
<evidence type="ECO:0000313" key="10">
    <source>
        <dbReference type="EMBL" id="OGY13221.1"/>
    </source>
</evidence>
<evidence type="ECO:0000256" key="3">
    <source>
        <dbReference type="ARBA" id="ARBA00019114"/>
    </source>
</evidence>
<dbReference type="Gene3D" id="3.20.20.140">
    <property type="entry name" value="Metal-dependent hydrolases"/>
    <property type="match status" value="1"/>
</dbReference>
<dbReference type="InterPro" id="IPR004805">
    <property type="entry name" value="DnaE2/DnaE/PolC"/>
</dbReference>
<evidence type="ECO:0000256" key="5">
    <source>
        <dbReference type="ARBA" id="ARBA00022695"/>
    </source>
</evidence>
<dbReference type="Pfam" id="PF02811">
    <property type="entry name" value="PHP"/>
    <property type="match status" value="1"/>
</dbReference>
<dbReference type="Gene3D" id="1.10.150.870">
    <property type="match status" value="1"/>
</dbReference>
<evidence type="ECO:0000313" key="11">
    <source>
        <dbReference type="Proteomes" id="UP000178659"/>
    </source>
</evidence>
<dbReference type="Pfam" id="PF14579">
    <property type="entry name" value="HHH_6"/>
    <property type="match status" value="1"/>
</dbReference>
<dbReference type="InterPro" id="IPR041931">
    <property type="entry name" value="DNA_pol3_alpha_thumb_dom"/>
</dbReference>
<dbReference type="InterPro" id="IPR011708">
    <property type="entry name" value="DNA_pol3_alpha_NTPase_dom"/>
</dbReference>
<keyword evidence="7" id="KW-0239">DNA-directed DNA polymerase</keyword>
<evidence type="ECO:0000256" key="7">
    <source>
        <dbReference type="ARBA" id="ARBA00022932"/>
    </source>
</evidence>
<organism evidence="10 11">
    <name type="scientific">Candidatus Blackburnbacteria bacterium RIFCSPLOWO2_01_FULL_40_20</name>
    <dbReference type="NCBI Taxonomy" id="1797519"/>
    <lineage>
        <taxon>Bacteria</taxon>
        <taxon>Candidatus Blackburniibacteriota</taxon>
    </lineage>
</organism>
<dbReference type="InterPro" id="IPR004365">
    <property type="entry name" value="NA-bd_OB_tRNA"/>
</dbReference>
<feature type="domain" description="Polymerase/histidinol phosphatase N-terminal" evidence="9">
    <location>
        <begin position="5"/>
        <end position="72"/>
    </location>
</feature>
<dbReference type="Gene3D" id="2.40.50.140">
    <property type="entry name" value="Nucleic acid-binding proteins"/>
    <property type="match status" value="1"/>
</dbReference>
<dbReference type="GO" id="GO:0003887">
    <property type="term" value="F:DNA-directed DNA polymerase activity"/>
    <property type="evidence" value="ECO:0007669"/>
    <property type="project" value="UniProtKB-KW"/>
</dbReference>
<dbReference type="InterPro" id="IPR016195">
    <property type="entry name" value="Pol/histidinol_Pase-like"/>
</dbReference>
<reference evidence="10 11" key="1">
    <citation type="journal article" date="2016" name="Nat. Commun.">
        <title>Thousands of microbial genomes shed light on interconnected biogeochemical processes in an aquifer system.</title>
        <authorList>
            <person name="Anantharaman K."/>
            <person name="Brown C.T."/>
            <person name="Hug L.A."/>
            <person name="Sharon I."/>
            <person name="Castelle C.J."/>
            <person name="Probst A.J."/>
            <person name="Thomas B.C."/>
            <person name="Singh A."/>
            <person name="Wilkins M.J."/>
            <person name="Karaoz U."/>
            <person name="Brodie E.L."/>
            <person name="Williams K.H."/>
            <person name="Hubbard S.S."/>
            <person name="Banfield J.F."/>
        </authorList>
    </citation>
    <scope>NUCLEOTIDE SEQUENCE [LARGE SCALE GENOMIC DNA]</scope>
</reference>
<dbReference type="GO" id="GO:0008408">
    <property type="term" value="F:3'-5' exonuclease activity"/>
    <property type="evidence" value="ECO:0007669"/>
    <property type="project" value="InterPro"/>
</dbReference>
<dbReference type="PANTHER" id="PTHR32294:SF0">
    <property type="entry name" value="DNA POLYMERASE III SUBUNIT ALPHA"/>
    <property type="match status" value="1"/>
</dbReference>
<dbReference type="PANTHER" id="PTHR32294">
    <property type="entry name" value="DNA POLYMERASE III SUBUNIT ALPHA"/>
    <property type="match status" value="1"/>
</dbReference>
<dbReference type="Gene3D" id="1.10.10.1600">
    <property type="entry name" value="Bacterial DNA polymerase III alpha subunit, thumb domain"/>
    <property type="match status" value="1"/>
</dbReference>
<dbReference type="GO" id="GO:0003676">
    <property type="term" value="F:nucleic acid binding"/>
    <property type="evidence" value="ECO:0007669"/>
    <property type="project" value="InterPro"/>
</dbReference>
<proteinExistence type="predicted"/>
<dbReference type="InterPro" id="IPR029460">
    <property type="entry name" value="DNAPol_HHH"/>
</dbReference>
<dbReference type="CDD" id="cd12113">
    <property type="entry name" value="PHP_PolIIIA_DnaE3"/>
    <property type="match status" value="1"/>
</dbReference>
<keyword evidence="6" id="KW-0235">DNA replication</keyword>
<evidence type="ECO:0000256" key="8">
    <source>
        <dbReference type="ARBA" id="ARBA00049244"/>
    </source>
</evidence>
<dbReference type="CDD" id="cd04485">
    <property type="entry name" value="DnaE_OBF"/>
    <property type="match status" value="1"/>
</dbReference>
<dbReference type="AlphaFoldDB" id="A0A1G1VD03"/>
<evidence type="ECO:0000259" key="9">
    <source>
        <dbReference type="SMART" id="SM00481"/>
    </source>
</evidence>
<dbReference type="GO" id="GO:0005737">
    <property type="term" value="C:cytoplasm"/>
    <property type="evidence" value="ECO:0007669"/>
    <property type="project" value="UniProtKB-SubCell"/>
</dbReference>
<dbReference type="InterPro" id="IPR040982">
    <property type="entry name" value="DNA_pol3_finger"/>
</dbReference>
<evidence type="ECO:0000256" key="2">
    <source>
        <dbReference type="ARBA" id="ARBA00012417"/>
    </source>
</evidence>
<dbReference type="SUPFAM" id="SSF89550">
    <property type="entry name" value="PHP domain-like"/>
    <property type="match status" value="1"/>
</dbReference>
<dbReference type="NCBIfam" id="NF004226">
    <property type="entry name" value="PRK05673.1"/>
    <property type="match status" value="1"/>
</dbReference>
<dbReference type="InterPro" id="IPR004013">
    <property type="entry name" value="PHP_dom"/>
</dbReference>
<dbReference type="Pfam" id="PF01336">
    <property type="entry name" value="tRNA_anti-codon"/>
    <property type="match status" value="1"/>
</dbReference>
<dbReference type="InterPro" id="IPR003141">
    <property type="entry name" value="Pol/His_phosphatase_N"/>
</dbReference>
<dbReference type="SMART" id="SM00481">
    <property type="entry name" value="POLIIIAc"/>
    <property type="match status" value="1"/>
</dbReference>
<comment type="subcellular location">
    <subcellularLocation>
        <location evidence="1">Cytoplasm</location>
    </subcellularLocation>
</comment>
<gene>
    <name evidence="10" type="ORF">A3A77_01450</name>
</gene>
<sequence>MSKFTHLHVHTEYSLLDGLSKTSKLIKRVKALGMDSIAITDHGAMYGAVEFYKNCQKEGIKPIIGLEAYTTNKSHKIKKEEGKRADANHILLLAKDEQGYKNLMKLTSIAHLEGYYYRPRFDKETLEKYSKGLICTSSCILGEVAQNLIGGNYDQAKKVALWYQQVFGDDYYLEVQRHEFTKYAPLAPSPDLKQDLEEMAKSEVLVNEGVVKLSRELGIPIVATNDAHYIDAKDAVAQDVLVCVATGKNVSDTKRIRFVDTPTFFIKSEEEMQELFPDLQDALSNTEKIAQKCDLTISTLGKWFFPQFSVPGGKDAGEYLRELAYENLPERISEVTDKVAERLDYELGIIIQKGYAPYFLITMDFVNWAQEEGIITNTRGSAAGSLASYVLGITTVNPLTYNLPFERFLNPYRPSPPDIDFDVADDRREDIIGYIVEKYGRDKVAQICTFGRMLARAAVRDVARVLGYPYATGDRISKLIPPPKQGFPIDIPKALAESPELKHMYDTDPDTKKVMDLAHQVEGSARHISVHAAGVVVSATDMTDFSPLQLEPSGDKVITQYEFHTCEDVGLIKFDVLGIRNLSILGAAVHIVKERRGAKINLRNLPLDDKKTFEMLGRGETMGVFQLGGSGMTRYLKELKPSRVEDLMAMVALFRPGPMSVIPEFIARKHNPKLIKYLDPRMEKFLDMSYGLIVYQDDLLFCALEMAGYTWEEADKFRKAVGKKIPAEMAAQKEKLTTGIVTNGQTQEFAETLWKLFEPFQSYGFNKAHAASYGMVAYQTAYMKANYPVEYMCALLTAESRDTEKISAGIAESRRMGIKVLPPDINESEVGFTIVPEKESLEGLAIRFGFSAIKNVGQAAIDSILKARDEYKKFGSLSDFCQKVDSQKVNKRVLESLIKAGSMDEFGKRAALLAGLDEIRERISSKSKMNASGQGGLFDDEEGVQVMTIVDKLPEIEDFSLDEKLALEKQLLGLYITDHPLSNSLSLIAEKITHKLSEINPEESIGKKVKIGGIVSSYRIVKTKKSGEEMAFVTLEDDTSTAELVVFPSIFSKTKDLWLGKLPILVEGKADLRDEAISIIVEKAGDPGSPDFMDVPSAKPSPIYKTSDSDEIILRIPKGTSSKALVEINSLLQANKGDQKMVIIVENGFGDKKINLPYGVAWNRNLETSIKGLLDTA</sequence>
<dbReference type="NCBIfam" id="NF005298">
    <property type="entry name" value="PRK06826.1"/>
    <property type="match status" value="1"/>
</dbReference>
<dbReference type="Proteomes" id="UP000178659">
    <property type="component" value="Unassembled WGS sequence"/>
</dbReference>
<keyword evidence="5" id="KW-0548">Nucleotidyltransferase</keyword>
<name>A0A1G1VD03_9BACT</name>